<evidence type="ECO:0000256" key="2">
    <source>
        <dbReference type="ARBA" id="ARBA00022771"/>
    </source>
</evidence>
<keyword evidence="5" id="KW-1133">Transmembrane helix</keyword>
<keyword evidence="8" id="KW-1185">Reference proteome</keyword>
<feature type="domain" description="RING-type" evidence="6">
    <location>
        <begin position="21"/>
        <end position="68"/>
    </location>
</feature>
<keyword evidence="2 4" id="KW-0863">Zinc-finger</keyword>
<accession>A0AAV6YRE4</accession>
<evidence type="ECO:0000259" key="6">
    <source>
        <dbReference type="PROSITE" id="PS50089"/>
    </source>
</evidence>
<dbReference type="PROSITE" id="PS50089">
    <property type="entry name" value="ZF_RING_2"/>
    <property type="match status" value="1"/>
</dbReference>
<sequence>MATAAPPPEDPEDHLPNRLECPICYVSYDNIFKTPLLLPCSHTFCMECLSRLCLFLKKSQEFPCPLCRCLAQIPPEGVPKIQPNLNVVAQLPQDMQVLQDVWVDGYKLCWMKKNDSSEGKGSLVTLHLLSNRGENRPSPEGLVSIEQTGCRAFCRSVWGIGVTIFTLGICLFTVLFLAIFLNKR</sequence>
<dbReference type="PROSITE" id="PS00518">
    <property type="entry name" value="ZF_RING_1"/>
    <property type="match status" value="1"/>
</dbReference>
<evidence type="ECO:0000256" key="1">
    <source>
        <dbReference type="ARBA" id="ARBA00022723"/>
    </source>
</evidence>
<feature type="transmembrane region" description="Helical" evidence="5">
    <location>
        <begin position="157"/>
        <end position="181"/>
    </location>
</feature>
<dbReference type="GO" id="GO:0008270">
    <property type="term" value="F:zinc ion binding"/>
    <property type="evidence" value="ECO:0007669"/>
    <property type="project" value="UniProtKB-KW"/>
</dbReference>
<dbReference type="PANTHER" id="PTHR22791:SF30">
    <property type="entry name" value="RING FINGER PROTEIN 223-LIKE"/>
    <property type="match status" value="1"/>
</dbReference>
<reference evidence="7" key="1">
    <citation type="thesis" date="2020" institute="ProQuest LLC" country="789 East Eisenhower Parkway, Ann Arbor, MI, USA">
        <title>Comparative Genomics and Chromosome Evolution.</title>
        <authorList>
            <person name="Mudd A.B."/>
        </authorList>
    </citation>
    <scope>NUCLEOTIDE SEQUENCE</scope>
    <source>
        <strain evidence="7">237g6f4</strain>
        <tissue evidence="7">Blood</tissue>
    </source>
</reference>
<evidence type="ECO:0000313" key="7">
    <source>
        <dbReference type="EMBL" id="KAG8537435.1"/>
    </source>
</evidence>
<dbReference type="PANTHER" id="PTHR22791">
    <property type="entry name" value="RING-TYPE DOMAIN-CONTAINING PROTEIN"/>
    <property type="match status" value="1"/>
</dbReference>
<dbReference type="Proteomes" id="UP000824782">
    <property type="component" value="Unassembled WGS sequence"/>
</dbReference>
<dbReference type="InterPro" id="IPR051435">
    <property type="entry name" value="RING_finger_E3_ubiq-ligases"/>
</dbReference>
<dbReference type="Pfam" id="PF13639">
    <property type="entry name" value="zf-RING_2"/>
    <property type="match status" value="1"/>
</dbReference>
<dbReference type="GO" id="GO:0061630">
    <property type="term" value="F:ubiquitin protein ligase activity"/>
    <property type="evidence" value="ECO:0007669"/>
    <property type="project" value="TreeGrafter"/>
</dbReference>
<keyword evidence="5" id="KW-0812">Transmembrane</keyword>
<evidence type="ECO:0000313" key="8">
    <source>
        <dbReference type="Proteomes" id="UP000824782"/>
    </source>
</evidence>
<dbReference type="GO" id="GO:0016567">
    <property type="term" value="P:protein ubiquitination"/>
    <property type="evidence" value="ECO:0007669"/>
    <property type="project" value="TreeGrafter"/>
</dbReference>
<name>A0AAV6YRE4_ENGPU</name>
<gene>
    <name evidence="7" type="ORF">GDO81_024531</name>
</gene>
<dbReference type="InterPro" id="IPR001841">
    <property type="entry name" value="Znf_RING"/>
</dbReference>
<keyword evidence="1" id="KW-0479">Metal-binding</keyword>
<comment type="caution">
    <text evidence="7">The sequence shown here is derived from an EMBL/GenBank/DDBJ whole genome shotgun (WGS) entry which is preliminary data.</text>
</comment>
<evidence type="ECO:0000256" key="3">
    <source>
        <dbReference type="ARBA" id="ARBA00022833"/>
    </source>
</evidence>
<evidence type="ECO:0000256" key="5">
    <source>
        <dbReference type="SAM" id="Phobius"/>
    </source>
</evidence>
<dbReference type="SUPFAM" id="SSF57850">
    <property type="entry name" value="RING/U-box"/>
    <property type="match status" value="1"/>
</dbReference>
<dbReference type="InterPro" id="IPR013083">
    <property type="entry name" value="Znf_RING/FYVE/PHD"/>
</dbReference>
<evidence type="ECO:0000256" key="4">
    <source>
        <dbReference type="PROSITE-ProRule" id="PRU00175"/>
    </source>
</evidence>
<dbReference type="SMART" id="SM00184">
    <property type="entry name" value="RING"/>
    <property type="match status" value="1"/>
</dbReference>
<proteinExistence type="predicted"/>
<dbReference type="InterPro" id="IPR017907">
    <property type="entry name" value="Znf_RING_CS"/>
</dbReference>
<dbReference type="Gene3D" id="3.30.40.10">
    <property type="entry name" value="Zinc/RING finger domain, C3HC4 (zinc finger)"/>
    <property type="match status" value="1"/>
</dbReference>
<dbReference type="AlphaFoldDB" id="A0AAV6YRE4"/>
<keyword evidence="5" id="KW-0472">Membrane</keyword>
<dbReference type="EMBL" id="WNYA01030348">
    <property type="protein sequence ID" value="KAG8537435.1"/>
    <property type="molecule type" value="Genomic_DNA"/>
</dbReference>
<keyword evidence="3" id="KW-0862">Zinc</keyword>
<organism evidence="7 8">
    <name type="scientific">Engystomops pustulosus</name>
    <name type="common">Tungara frog</name>
    <name type="synonym">Physalaemus pustulosus</name>
    <dbReference type="NCBI Taxonomy" id="76066"/>
    <lineage>
        <taxon>Eukaryota</taxon>
        <taxon>Metazoa</taxon>
        <taxon>Chordata</taxon>
        <taxon>Craniata</taxon>
        <taxon>Vertebrata</taxon>
        <taxon>Euteleostomi</taxon>
        <taxon>Amphibia</taxon>
        <taxon>Batrachia</taxon>
        <taxon>Anura</taxon>
        <taxon>Neobatrachia</taxon>
        <taxon>Hyloidea</taxon>
        <taxon>Leptodactylidae</taxon>
        <taxon>Leiuperinae</taxon>
        <taxon>Engystomops</taxon>
    </lineage>
</organism>
<protein>
    <recommendedName>
        <fullName evidence="6">RING-type domain-containing protein</fullName>
    </recommendedName>
</protein>